<evidence type="ECO:0000256" key="6">
    <source>
        <dbReference type="SAM" id="Phobius"/>
    </source>
</evidence>
<evidence type="ECO:0000259" key="7">
    <source>
        <dbReference type="PROSITE" id="PS51677"/>
    </source>
</evidence>
<evidence type="ECO:0000256" key="3">
    <source>
        <dbReference type="ARBA" id="ARBA00023285"/>
    </source>
</evidence>
<dbReference type="AlphaFoldDB" id="A0A9Q8UUF0"/>
<dbReference type="GO" id="GO:0004099">
    <property type="term" value="F:chitin deacetylase activity"/>
    <property type="evidence" value="ECO:0007669"/>
    <property type="project" value="UniProtKB-EC"/>
</dbReference>
<proteinExistence type="predicted"/>
<accession>A0A9Q8UUF0</accession>
<keyword evidence="6" id="KW-1133">Transmembrane helix</keyword>
<name>A0A9Q8UUF0_PASFU</name>
<dbReference type="GeneID" id="71991857"/>
<dbReference type="Gene3D" id="3.20.20.370">
    <property type="entry name" value="Glycoside hydrolase/deacetylase"/>
    <property type="match status" value="1"/>
</dbReference>
<dbReference type="OMA" id="PNNYFRP"/>
<protein>
    <recommendedName>
        <fullName evidence="4">chitin deacetylase</fullName>
        <ecNumber evidence="4">3.5.1.41</ecNumber>
    </recommendedName>
</protein>
<evidence type="ECO:0000313" key="9">
    <source>
        <dbReference type="Proteomes" id="UP000756132"/>
    </source>
</evidence>
<dbReference type="Pfam" id="PF01522">
    <property type="entry name" value="Polysacc_deac_1"/>
    <property type="match status" value="1"/>
</dbReference>
<keyword evidence="2" id="KW-0119">Carbohydrate metabolism</keyword>
<dbReference type="CDD" id="cd10958">
    <property type="entry name" value="CE4_NodB_like_2"/>
    <property type="match status" value="1"/>
</dbReference>
<dbReference type="SUPFAM" id="SSF88713">
    <property type="entry name" value="Glycoside hydrolase/deacetylase"/>
    <property type="match status" value="1"/>
</dbReference>
<evidence type="ECO:0000256" key="4">
    <source>
        <dbReference type="ARBA" id="ARBA00024056"/>
    </source>
</evidence>
<evidence type="ECO:0000313" key="8">
    <source>
        <dbReference type="EMBL" id="UJO22856.1"/>
    </source>
</evidence>
<sequence>MPLFSPFFRLPGRWRSRSARKRRMAVQTTVLIVILLLVLPLYIIYKPPNVVIGYFQNRFPHVLFQINTTRKIIALTVDDAPSPYTREILDILKANDASATFFVIGGQVPQHEGLLEDIVNAGHELANHAMHDEPSISLTSSELKEQIDHVDRYIDSAYTAAGKERAAHYFRPGSGFFSERILEVATTAGYRTILGSIYPHDPFISAWWLNAWHILSMYRPGAVIICHDRRSWTVPMLSKVVPALKKKGYEVLSVSKFLEMAKT</sequence>
<evidence type="ECO:0000256" key="1">
    <source>
        <dbReference type="ARBA" id="ARBA00001941"/>
    </source>
</evidence>
<dbReference type="GO" id="GO:0006032">
    <property type="term" value="P:chitin catabolic process"/>
    <property type="evidence" value="ECO:0007669"/>
    <property type="project" value="UniProtKB-KW"/>
</dbReference>
<keyword evidence="6" id="KW-0812">Transmembrane</keyword>
<comment type="cofactor">
    <cofactor evidence="1">
        <name>Co(2+)</name>
        <dbReference type="ChEBI" id="CHEBI:48828"/>
    </cofactor>
</comment>
<dbReference type="PROSITE" id="PS51677">
    <property type="entry name" value="NODB"/>
    <property type="match status" value="1"/>
</dbReference>
<evidence type="ECO:0000256" key="2">
    <source>
        <dbReference type="ARBA" id="ARBA00023024"/>
    </source>
</evidence>
<feature type="domain" description="NodB homology" evidence="7">
    <location>
        <begin position="71"/>
        <end position="252"/>
    </location>
</feature>
<dbReference type="OrthoDB" id="407355at2759"/>
<dbReference type="GO" id="GO:0005975">
    <property type="term" value="P:carbohydrate metabolic process"/>
    <property type="evidence" value="ECO:0007669"/>
    <property type="project" value="InterPro"/>
</dbReference>
<keyword evidence="6" id="KW-0472">Membrane</keyword>
<reference evidence="8" key="2">
    <citation type="journal article" date="2022" name="Microb. Genom.">
        <title>A chromosome-scale genome assembly of the tomato pathogen Cladosporium fulvum reveals a compartmentalized genome architecture and the presence of a dispensable chromosome.</title>
        <authorList>
            <person name="Zaccaron A.Z."/>
            <person name="Chen L.H."/>
            <person name="Samaras A."/>
            <person name="Stergiopoulos I."/>
        </authorList>
    </citation>
    <scope>NUCLEOTIDE SEQUENCE</scope>
    <source>
        <strain evidence="8">Race5_Kim</strain>
    </source>
</reference>
<evidence type="ECO:0000256" key="5">
    <source>
        <dbReference type="ARBA" id="ARBA00048494"/>
    </source>
</evidence>
<gene>
    <name evidence="8" type="ORF">CLAFUR5_11979</name>
</gene>
<keyword evidence="2" id="KW-0146">Chitin degradation</keyword>
<feature type="transmembrane region" description="Helical" evidence="6">
    <location>
        <begin position="24"/>
        <end position="45"/>
    </location>
</feature>
<dbReference type="EMBL" id="CP090172">
    <property type="protein sequence ID" value="UJO22856.1"/>
    <property type="molecule type" value="Genomic_DNA"/>
</dbReference>
<keyword evidence="2" id="KW-0624">Polysaccharide degradation</keyword>
<comment type="catalytic activity">
    <reaction evidence="5">
        <text>[(1-&gt;4)-N-acetyl-beta-D-glucosaminyl](n) + n H2O = chitosan + n acetate</text>
        <dbReference type="Rhea" id="RHEA:10464"/>
        <dbReference type="Rhea" id="RHEA-COMP:9593"/>
        <dbReference type="Rhea" id="RHEA-COMP:9597"/>
        <dbReference type="ChEBI" id="CHEBI:15377"/>
        <dbReference type="ChEBI" id="CHEBI:17029"/>
        <dbReference type="ChEBI" id="CHEBI:30089"/>
        <dbReference type="ChEBI" id="CHEBI:57704"/>
        <dbReference type="EC" id="3.5.1.41"/>
    </reaction>
    <physiologicalReaction direction="left-to-right" evidence="5">
        <dbReference type="Rhea" id="RHEA:10465"/>
    </physiologicalReaction>
</comment>
<dbReference type="KEGG" id="ffu:CLAFUR5_11979"/>
<dbReference type="GO" id="GO:0009272">
    <property type="term" value="P:fungal-type cell wall biogenesis"/>
    <property type="evidence" value="ECO:0007669"/>
    <property type="project" value="UniProtKB-ARBA"/>
</dbReference>
<dbReference type="RefSeq" id="XP_047767222.1">
    <property type="nucleotide sequence ID" value="XM_047911127.1"/>
</dbReference>
<keyword evidence="9" id="KW-1185">Reference proteome</keyword>
<dbReference type="EC" id="3.5.1.41" evidence="4"/>
<reference evidence="8" key="1">
    <citation type="submission" date="2021-12" db="EMBL/GenBank/DDBJ databases">
        <authorList>
            <person name="Zaccaron A."/>
            <person name="Stergiopoulos I."/>
        </authorList>
    </citation>
    <scope>NUCLEOTIDE SEQUENCE</scope>
    <source>
        <strain evidence="8">Race5_Kim</strain>
    </source>
</reference>
<dbReference type="InterPro" id="IPR050248">
    <property type="entry name" value="Polysacc_deacetylase_ArnD"/>
</dbReference>
<keyword evidence="3" id="KW-0170">Cobalt</keyword>
<dbReference type="PANTHER" id="PTHR10587:SF137">
    <property type="entry name" value="4-DEOXY-4-FORMAMIDO-L-ARABINOSE-PHOSPHOUNDECAPRENOL DEFORMYLASE ARND-RELATED"/>
    <property type="match status" value="1"/>
</dbReference>
<dbReference type="InterPro" id="IPR011330">
    <property type="entry name" value="Glyco_hydro/deAcase_b/a-brl"/>
</dbReference>
<organism evidence="8 9">
    <name type="scientific">Passalora fulva</name>
    <name type="common">Tomato leaf mold</name>
    <name type="synonym">Cladosporium fulvum</name>
    <dbReference type="NCBI Taxonomy" id="5499"/>
    <lineage>
        <taxon>Eukaryota</taxon>
        <taxon>Fungi</taxon>
        <taxon>Dikarya</taxon>
        <taxon>Ascomycota</taxon>
        <taxon>Pezizomycotina</taxon>
        <taxon>Dothideomycetes</taxon>
        <taxon>Dothideomycetidae</taxon>
        <taxon>Mycosphaerellales</taxon>
        <taxon>Mycosphaerellaceae</taxon>
        <taxon>Fulvia</taxon>
    </lineage>
</organism>
<dbReference type="PANTHER" id="PTHR10587">
    <property type="entry name" value="GLYCOSYL TRANSFERASE-RELATED"/>
    <property type="match status" value="1"/>
</dbReference>
<dbReference type="Proteomes" id="UP000756132">
    <property type="component" value="Chromosome 10"/>
</dbReference>
<dbReference type="InterPro" id="IPR002509">
    <property type="entry name" value="NODB_dom"/>
</dbReference>